<evidence type="ECO:0000256" key="3">
    <source>
        <dbReference type="ARBA" id="ARBA00022475"/>
    </source>
</evidence>
<evidence type="ECO:0000256" key="7">
    <source>
        <dbReference type="ARBA" id="ARBA00023136"/>
    </source>
</evidence>
<name>A0A0N5AEM2_9BILA</name>
<evidence type="ECO:0000313" key="11">
    <source>
        <dbReference type="WBParaSite" id="SMUV_0000268701-mRNA-1"/>
    </source>
</evidence>
<evidence type="ECO:0000256" key="2">
    <source>
        <dbReference type="ARBA" id="ARBA00022460"/>
    </source>
</evidence>
<dbReference type="InterPro" id="IPR057475">
    <property type="entry name" value="CUT_C"/>
</dbReference>
<organism evidence="10 11">
    <name type="scientific">Syphacia muris</name>
    <dbReference type="NCBI Taxonomy" id="451379"/>
    <lineage>
        <taxon>Eukaryota</taxon>
        <taxon>Metazoa</taxon>
        <taxon>Ecdysozoa</taxon>
        <taxon>Nematoda</taxon>
        <taxon>Chromadorea</taxon>
        <taxon>Rhabditida</taxon>
        <taxon>Spirurina</taxon>
        <taxon>Oxyuridomorpha</taxon>
        <taxon>Oxyuroidea</taxon>
        <taxon>Oxyuridae</taxon>
        <taxon>Syphacia</taxon>
    </lineage>
</organism>
<accession>A0A0N5AEM2</accession>
<dbReference type="AlphaFoldDB" id="A0A0N5AEM2"/>
<sequence>EPEIECGPTSITINFNTQKAFEGHVYVKGLYDQEGCRNDDGGRQVAGITLPFDTCNVARTRSLNPRGIYVTTTVVISFHPFFVTKVDRAYRVQCFYQEADKTVSAQLEVSEITTSLADLVTQVVPLPVCRYEILDGGPSGQPIQYGFIGQQVYHKWTCDSETVDTFCMVVHSCFVDDGNGDSVEILNSDGCALDKFLLDNLEYPTDLTAGQETTVFKYADRSQLFYQCQISISIKEPHGECARPRCTEPVGFGAVKTKETTNAKPLRLLKRSAAYDNTLDVRTDISTLDISDQGQKLPSSLRRYRNYLSDEPVFAGFQQGICVSPFTVSLLMALMVAFIAAIVIVILLRYRSKSA</sequence>
<dbReference type="PROSITE" id="PS51034">
    <property type="entry name" value="ZP_2"/>
    <property type="match status" value="1"/>
</dbReference>
<keyword evidence="4 8" id="KW-0812">Transmembrane</keyword>
<dbReference type="InterPro" id="IPR056953">
    <property type="entry name" value="CUT_N"/>
</dbReference>
<dbReference type="STRING" id="451379.A0A0N5AEM2"/>
<comment type="subcellular location">
    <subcellularLocation>
        <location evidence="1">Cell membrane</location>
        <topology evidence="1">Single-pass type I membrane protein</topology>
    </subcellularLocation>
</comment>
<keyword evidence="3" id="KW-1003">Cell membrane</keyword>
<evidence type="ECO:0000256" key="6">
    <source>
        <dbReference type="ARBA" id="ARBA00022989"/>
    </source>
</evidence>
<dbReference type="WBParaSite" id="SMUV_0000268701-mRNA-1">
    <property type="protein sequence ID" value="SMUV_0000268701-mRNA-1"/>
    <property type="gene ID" value="SMUV_0000268701"/>
</dbReference>
<protein>
    <submittedName>
        <fullName evidence="11">ZP domain-containing protein</fullName>
    </submittedName>
</protein>
<evidence type="ECO:0000313" key="10">
    <source>
        <dbReference type="Proteomes" id="UP000046393"/>
    </source>
</evidence>
<dbReference type="Pfam" id="PF25057">
    <property type="entry name" value="CUT_N"/>
    <property type="match status" value="1"/>
</dbReference>
<evidence type="ECO:0000256" key="5">
    <source>
        <dbReference type="ARBA" id="ARBA00022729"/>
    </source>
</evidence>
<dbReference type="InterPro" id="IPR051962">
    <property type="entry name" value="Cuticlin"/>
</dbReference>
<evidence type="ECO:0000256" key="8">
    <source>
        <dbReference type="SAM" id="Phobius"/>
    </source>
</evidence>
<feature type="domain" description="ZP" evidence="9">
    <location>
        <begin position="5"/>
        <end position="253"/>
    </location>
</feature>
<feature type="transmembrane region" description="Helical" evidence="8">
    <location>
        <begin position="326"/>
        <end position="348"/>
    </location>
</feature>
<dbReference type="GO" id="GO:0042302">
    <property type="term" value="F:structural constituent of cuticle"/>
    <property type="evidence" value="ECO:0007669"/>
    <property type="project" value="UniProtKB-KW"/>
</dbReference>
<keyword evidence="7 8" id="KW-0472">Membrane</keyword>
<proteinExistence type="predicted"/>
<keyword evidence="2" id="KW-0193">Cuticle</keyword>
<dbReference type="SMART" id="SM00241">
    <property type="entry name" value="ZP"/>
    <property type="match status" value="1"/>
</dbReference>
<keyword evidence="5" id="KW-0732">Signal</keyword>
<dbReference type="PANTHER" id="PTHR22907:SF60">
    <property type="entry name" value="CUTICLIN-3"/>
    <property type="match status" value="1"/>
</dbReference>
<dbReference type="InterPro" id="IPR001507">
    <property type="entry name" value="ZP_dom"/>
</dbReference>
<evidence type="ECO:0000256" key="1">
    <source>
        <dbReference type="ARBA" id="ARBA00004251"/>
    </source>
</evidence>
<keyword evidence="10" id="KW-1185">Reference proteome</keyword>
<dbReference type="Proteomes" id="UP000046393">
    <property type="component" value="Unplaced"/>
</dbReference>
<dbReference type="Pfam" id="PF25301">
    <property type="entry name" value="CUT_C"/>
    <property type="match status" value="1"/>
</dbReference>
<evidence type="ECO:0000259" key="9">
    <source>
        <dbReference type="PROSITE" id="PS51034"/>
    </source>
</evidence>
<dbReference type="GO" id="GO:0005886">
    <property type="term" value="C:plasma membrane"/>
    <property type="evidence" value="ECO:0007669"/>
    <property type="project" value="UniProtKB-SubCell"/>
</dbReference>
<evidence type="ECO:0000256" key="4">
    <source>
        <dbReference type="ARBA" id="ARBA00022692"/>
    </source>
</evidence>
<keyword evidence="6 8" id="KW-1133">Transmembrane helix</keyword>
<reference evidence="11" key="1">
    <citation type="submission" date="2017-02" db="UniProtKB">
        <authorList>
            <consortium name="WormBaseParasite"/>
        </authorList>
    </citation>
    <scope>IDENTIFICATION</scope>
</reference>
<dbReference type="PANTHER" id="PTHR22907">
    <property type="entry name" value="GH04558P"/>
    <property type="match status" value="1"/>
</dbReference>